<dbReference type="SUPFAM" id="SSF53300">
    <property type="entry name" value="vWA-like"/>
    <property type="match status" value="1"/>
</dbReference>
<dbReference type="PANTHER" id="PTHR14202">
    <property type="entry name" value="60 KDA RIBONUCLEOPROTEIN SSA/RO"/>
    <property type="match status" value="1"/>
</dbReference>
<dbReference type="InterPro" id="IPR056800">
    <property type="entry name" value="vWA_Ro60"/>
</dbReference>
<keyword evidence="6" id="KW-0687">Ribonucleoprotein</keyword>
<dbReference type="GO" id="GO:0046872">
    <property type="term" value="F:metal ion binding"/>
    <property type="evidence" value="ECO:0007669"/>
    <property type="project" value="UniProtKB-KW"/>
</dbReference>
<dbReference type="OrthoDB" id="208855at2"/>
<reference evidence="8 9" key="1">
    <citation type="submission" date="2015-10" db="EMBL/GenBank/DDBJ databases">
        <title>Genome sequencing and analysis of members of genus Stenotrophomonas.</title>
        <authorList>
            <person name="Patil P.P."/>
            <person name="Midha S."/>
            <person name="Patil P.B."/>
        </authorList>
    </citation>
    <scope>NUCLEOTIDE SEQUENCE [LARGE SCALE GENOMIC DNA]</scope>
    <source>
        <strain evidence="8 9">JCM 16536</strain>
    </source>
</reference>
<comment type="subcellular location">
    <subcellularLocation>
        <location evidence="1">Cytoplasm</location>
    </subcellularLocation>
</comment>
<proteinExistence type="inferred from homology"/>
<sequence>MANFQLFAPFRRQVPVADTVNEAGGLAHTRDPRAALALYACTGCLNGTYYADEEEQFAQVMALCAQVDASFVARTAIHARQHGHMKDMPALLLSTLASRDPLAFSQAFPRVVGNGRMLRNVVQILRSGRVGRRSLGSMPKRLVCQWLERASVGQIVQAAVGNQPSLADVIRMVHPKPVDAEREALYAWVIGKPYREEALPALLRAYEAFKRVPEGVLPPMPFQYFTSMQLGVTHWQALARQVSWQTLRMSLNTLARQGVFEDEAMVEEVAARLRDPVEIARARVFPYQLMAARNATAQLPAPIARALDEALEVATAQVPVLPGRVVVGVDVSGSMSSPVTGTRSGGASKVRCVDVAALLAACIKRGNHDARVMPFDTEVRDVVLAGDEGVLAQANRLAAMCGGGTSVSAPLAMLNRERAHVDLLVLVSDNESWRDTHRAGGTETMRQWQVLKQRCPNARLVCIDLQPTRTSQLVELEDVLHIGGFSDAVFQLLADYAAHAGQANGWVDRIESIALATN</sequence>
<evidence type="ECO:0000256" key="2">
    <source>
        <dbReference type="ARBA" id="ARBA00007814"/>
    </source>
</evidence>
<dbReference type="Pfam" id="PF25045">
    <property type="entry name" value="vWA_Ro60"/>
    <property type="match status" value="1"/>
</dbReference>
<evidence type="ECO:0000313" key="8">
    <source>
        <dbReference type="EMBL" id="KRG46860.1"/>
    </source>
</evidence>
<feature type="domain" description="TROVE" evidence="7">
    <location>
        <begin position="19"/>
        <end position="323"/>
    </location>
</feature>
<comment type="caution">
    <text evidence="8">The sequence shown here is derived from an EMBL/GenBank/DDBJ whole genome shotgun (WGS) entry which is preliminary data.</text>
</comment>
<dbReference type="InterPro" id="IPR036465">
    <property type="entry name" value="vWFA_dom_sf"/>
</dbReference>
<dbReference type="STRING" id="676599.ARC20_04075"/>
<gene>
    <name evidence="8" type="ORF">ARC20_04075</name>
</gene>
<dbReference type="SUPFAM" id="SSF140864">
    <property type="entry name" value="TROVE domain-like"/>
    <property type="match status" value="1"/>
</dbReference>
<evidence type="ECO:0000313" key="9">
    <source>
        <dbReference type="Proteomes" id="UP000051802"/>
    </source>
</evidence>
<keyword evidence="5" id="KW-0694">RNA-binding</keyword>
<accession>A0A0R0ANP3</accession>
<evidence type="ECO:0000256" key="6">
    <source>
        <dbReference type="ARBA" id="ARBA00023274"/>
    </source>
</evidence>
<comment type="similarity">
    <text evidence="2">Belongs to the Ro 60 kDa family.</text>
</comment>
<dbReference type="InterPro" id="IPR037214">
    <property type="entry name" value="TROVE_dom_sf"/>
</dbReference>
<keyword evidence="3" id="KW-0963">Cytoplasm</keyword>
<dbReference type="InterPro" id="IPR040322">
    <property type="entry name" value="TROVE2"/>
</dbReference>
<name>A0A0R0ANP3_9GAMM</name>
<keyword evidence="9" id="KW-1185">Reference proteome</keyword>
<evidence type="ECO:0000256" key="5">
    <source>
        <dbReference type="ARBA" id="ARBA00022884"/>
    </source>
</evidence>
<dbReference type="EMBL" id="LLXU01000050">
    <property type="protein sequence ID" value="KRG46860.1"/>
    <property type="molecule type" value="Genomic_DNA"/>
</dbReference>
<dbReference type="PROSITE" id="PS50988">
    <property type="entry name" value="TROVE"/>
    <property type="match status" value="1"/>
</dbReference>
<evidence type="ECO:0000259" key="7">
    <source>
        <dbReference type="PROSITE" id="PS50988"/>
    </source>
</evidence>
<protein>
    <submittedName>
        <fullName evidence="8">RNA-binding protein</fullName>
    </submittedName>
</protein>
<evidence type="ECO:0000256" key="3">
    <source>
        <dbReference type="ARBA" id="ARBA00022490"/>
    </source>
</evidence>
<dbReference type="GO" id="GO:1990904">
    <property type="term" value="C:ribonucleoprotein complex"/>
    <property type="evidence" value="ECO:0007669"/>
    <property type="project" value="UniProtKB-KW"/>
</dbReference>
<dbReference type="Gene3D" id="3.40.50.410">
    <property type="entry name" value="von Willebrand factor, type A domain"/>
    <property type="match status" value="1"/>
</dbReference>
<dbReference type="Proteomes" id="UP000051802">
    <property type="component" value="Unassembled WGS sequence"/>
</dbReference>
<organism evidence="8 9">
    <name type="scientific">Stenotrophomonas panacihumi</name>
    <dbReference type="NCBI Taxonomy" id="676599"/>
    <lineage>
        <taxon>Bacteria</taxon>
        <taxon>Pseudomonadati</taxon>
        <taxon>Pseudomonadota</taxon>
        <taxon>Gammaproteobacteria</taxon>
        <taxon>Lysobacterales</taxon>
        <taxon>Lysobacteraceae</taxon>
        <taxon>Stenotrophomonas</taxon>
    </lineage>
</organism>
<dbReference type="InterPro" id="IPR008858">
    <property type="entry name" value="TROVE_dom"/>
</dbReference>
<evidence type="ECO:0000256" key="1">
    <source>
        <dbReference type="ARBA" id="ARBA00004496"/>
    </source>
</evidence>
<keyword evidence="4" id="KW-0479">Metal-binding</keyword>
<dbReference type="AlphaFoldDB" id="A0A0R0ANP3"/>
<dbReference type="GO" id="GO:0005737">
    <property type="term" value="C:cytoplasm"/>
    <property type="evidence" value="ECO:0007669"/>
    <property type="project" value="UniProtKB-SubCell"/>
</dbReference>
<dbReference type="GO" id="GO:0003723">
    <property type="term" value="F:RNA binding"/>
    <property type="evidence" value="ECO:0007669"/>
    <property type="project" value="UniProtKB-KW"/>
</dbReference>
<dbReference type="RefSeq" id="WP_057643928.1">
    <property type="nucleotide sequence ID" value="NZ_LLXU01000050.1"/>
</dbReference>
<evidence type="ECO:0000256" key="4">
    <source>
        <dbReference type="ARBA" id="ARBA00022723"/>
    </source>
</evidence>
<dbReference type="PANTHER" id="PTHR14202:SF0">
    <property type="entry name" value="RNA-BINDING PROTEIN RO60"/>
    <property type="match status" value="1"/>
</dbReference>